<dbReference type="Proteomes" id="UP000317930">
    <property type="component" value="Segment"/>
</dbReference>
<accession>A0A513ZYL4</accession>
<gene>
    <name evidence="1" type="ORF">AAM37_gp82</name>
</gene>
<evidence type="ECO:0000313" key="1">
    <source>
        <dbReference type="EMBL" id="QDH45752.1"/>
    </source>
</evidence>
<sequence length="161" mass="17697">MNIATGIKGISRNLSAFLYVIGYSELGKMVDLPSQGYDVIVGSTPSKLILMKDYADHPNVLVKSVNSTGAGRYQILSRYASSYRKSLKLPDFGPASQDKIAIQLIRECKALDDVEQGNIESAIVKCHSRWASFPGAGYGQRENKLSDLVRKFKEAVEHGDL</sequence>
<evidence type="ECO:0000313" key="2">
    <source>
        <dbReference type="Proteomes" id="UP000317930"/>
    </source>
</evidence>
<reference evidence="1 2" key="1">
    <citation type="submission" date="2019-04" db="EMBL/GenBank/DDBJ databases">
        <title>Complete genome sequence of Pantoea sp. infecting bacteriophage vB_PagM_AAM37.</title>
        <authorList>
            <person name="Truncaite L."/>
            <person name="Simoliuniene M."/>
            <person name="Zajanckauskaite A."/>
            <person name="Meskys R."/>
            <person name="Simoliunas E."/>
        </authorList>
    </citation>
    <scope>NUCLEOTIDE SEQUENCE [LARGE SCALE GENOMIC DNA]</scope>
    <source>
        <strain evidence="1">AAM37</strain>
    </source>
</reference>
<dbReference type="EMBL" id="MK798143">
    <property type="protein sequence ID" value="QDH45752.1"/>
    <property type="molecule type" value="Genomic_DNA"/>
</dbReference>
<keyword evidence="2" id="KW-1185">Reference proteome</keyword>
<protein>
    <submittedName>
        <fullName evidence="1">Lysozyme</fullName>
    </submittedName>
</protein>
<dbReference type="CDD" id="cd00736">
    <property type="entry name" value="lambda_lys-like"/>
    <property type="match status" value="1"/>
</dbReference>
<proteinExistence type="predicted"/>
<dbReference type="Gene3D" id="1.10.530.10">
    <property type="match status" value="1"/>
</dbReference>
<dbReference type="SUPFAM" id="SSF53955">
    <property type="entry name" value="Lysozyme-like"/>
    <property type="match status" value="1"/>
</dbReference>
<organism evidence="1 2">
    <name type="scientific">Pantoea phage vB_PagM_AAM37</name>
    <dbReference type="NCBI Taxonomy" id="2588093"/>
    <lineage>
        <taxon>Viruses</taxon>
        <taxon>Duplodnaviria</taxon>
        <taxon>Heunggongvirae</taxon>
        <taxon>Uroviricota</taxon>
        <taxon>Caudoviricetes</taxon>
        <taxon>Dibbivirus</taxon>
        <taxon>Dibbivirus AAM37</taxon>
    </lineage>
</organism>
<name>A0A513ZYL4_9CAUD</name>
<dbReference type="InterPro" id="IPR023346">
    <property type="entry name" value="Lysozyme-like_dom_sf"/>
</dbReference>